<dbReference type="InterPro" id="IPR041418">
    <property type="entry name" value="SAM_3"/>
</dbReference>
<dbReference type="Pfam" id="PF25416">
    <property type="entry name" value="GRHL1_C"/>
    <property type="match status" value="1"/>
</dbReference>
<evidence type="ECO:0000256" key="2">
    <source>
        <dbReference type="ARBA" id="ARBA00010852"/>
    </source>
</evidence>
<dbReference type="InterPro" id="IPR057520">
    <property type="entry name" value="GRHL1/CP2_C"/>
</dbReference>
<dbReference type="GO" id="GO:0000978">
    <property type="term" value="F:RNA polymerase II cis-regulatory region sequence-specific DNA binding"/>
    <property type="evidence" value="ECO:0007669"/>
    <property type="project" value="TreeGrafter"/>
</dbReference>
<reference evidence="12" key="3">
    <citation type="submission" date="2025-09" db="UniProtKB">
        <authorList>
            <consortium name="Ensembl"/>
        </authorList>
    </citation>
    <scope>IDENTIFICATION</scope>
</reference>
<evidence type="ECO:0000256" key="7">
    <source>
        <dbReference type="ARBA" id="ARBA00023242"/>
    </source>
</evidence>
<evidence type="ECO:0000256" key="9">
    <source>
        <dbReference type="PROSITE-ProRule" id="PRU01313"/>
    </source>
</evidence>
<dbReference type="InterPro" id="IPR013761">
    <property type="entry name" value="SAM/pointed_sf"/>
</dbReference>
<dbReference type="Proteomes" id="UP000694397">
    <property type="component" value="Chromosome 23"/>
</dbReference>
<evidence type="ECO:0000259" key="11">
    <source>
        <dbReference type="PROSITE" id="PS51968"/>
    </source>
</evidence>
<evidence type="ECO:0000256" key="10">
    <source>
        <dbReference type="SAM" id="MobiDB-lite"/>
    </source>
</evidence>
<keyword evidence="7 9" id="KW-0539">Nucleus</keyword>
<evidence type="ECO:0000256" key="8">
    <source>
        <dbReference type="ARBA" id="ARBA00067531"/>
    </source>
</evidence>
<comment type="subcellular location">
    <subcellularLocation>
        <location evidence="1 9">Nucleus</location>
    </subcellularLocation>
</comment>
<proteinExistence type="inferred from homology"/>
<feature type="region of interest" description="Disordered" evidence="10">
    <location>
        <begin position="238"/>
        <end position="265"/>
    </location>
</feature>
<dbReference type="GO" id="GO:0001228">
    <property type="term" value="F:DNA-binding transcription activator activity, RNA polymerase II-specific"/>
    <property type="evidence" value="ECO:0007669"/>
    <property type="project" value="TreeGrafter"/>
</dbReference>
<sequence>MAWVLKMDDAAIESGLVHDFDASLSGIGQELGAGAYSMSDVLALPIFKQEDGSLPVQLESRNPPFQYILCAPTSPAVKLQDETVTYLNQGQSYEIRMLDNRKAGELPELNGKNVKSIIRVVFHDRRLQYMEHQQLEGWKWNRPGDRLLDIDIPMSVGVIEPRTNTSQLNAVEFLWDLSKRTSVFVQVHCISTEFTLRKHGGEKGVPFRIQIDTFRQGDGDDYSEHLHSASCQIKVFKPKGADRKQKTDREKMEKRTAQEKEKYQPSYDTTILSEMRLEPVIEDAVEHELKKSSKRTLPADCGNSLAKRGSVRTLFLSPPQELAAELAVFPRWSSDSSSPNHHGDPGGSTVAEHLSPTASTQDTQQWLQKNRFSAYARLFSNFSGSDLLKLSRDDLVQICGPADGIRLFNTLKSRCVRPRLTVYVSQEAPLAESPLLDSPGAAKHSASTIHVYHALYLEEMTALELTRKMACVLNLSLARVNQVYRQGPTGIHVLLSDQVSCVAVKVDASRGALSCSTDTEPLFSLPDGVQSSRRELLCRQHVERCVCLSVRLSLLSNVSPAP</sequence>
<evidence type="ECO:0000313" key="12">
    <source>
        <dbReference type="Ensembl" id="ENSSFOP00015072454.1"/>
    </source>
</evidence>
<evidence type="ECO:0000256" key="5">
    <source>
        <dbReference type="ARBA" id="ARBA00023125"/>
    </source>
</evidence>
<keyword evidence="3" id="KW-0597">Phosphoprotein</keyword>
<dbReference type="AlphaFoldDB" id="A0A8D0CK42"/>
<comment type="similarity">
    <text evidence="2">Belongs to the grh/CP2 family. CP2 subfamily.</text>
</comment>
<evidence type="ECO:0000256" key="6">
    <source>
        <dbReference type="ARBA" id="ARBA00023163"/>
    </source>
</evidence>
<dbReference type="Gene3D" id="1.10.150.50">
    <property type="entry name" value="Transcription Factor, Ets-1"/>
    <property type="match status" value="1"/>
</dbReference>
<dbReference type="Pfam" id="PF04516">
    <property type="entry name" value="CP2"/>
    <property type="match status" value="1"/>
</dbReference>
<dbReference type="GeneTree" id="ENSGT00940000156148"/>
<dbReference type="Ensembl" id="ENSSFOT00015068192.1">
    <property type="protein sequence ID" value="ENSSFOP00015072454.1"/>
    <property type="gene ID" value="ENSSFOG00015021198.2"/>
</dbReference>
<protein>
    <recommendedName>
        <fullName evidence="8">Upstream-binding protein 1</fullName>
    </recommendedName>
</protein>
<evidence type="ECO:0000256" key="3">
    <source>
        <dbReference type="ARBA" id="ARBA00022553"/>
    </source>
</evidence>
<organism evidence="12 13">
    <name type="scientific">Scleropages formosus</name>
    <name type="common">Asian bonytongue</name>
    <name type="synonym">Osteoglossum formosum</name>
    <dbReference type="NCBI Taxonomy" id="113540"/>
    <lineage>
        <taxon>Eukaryota</taxon>
        <taxon>Metazoa</taxon>
        <taxon>Chordata</taxon>
        <taxon>Craniata</taxon>
        <taxon>Vertebrata</taxon>
        <taxon>Euteleostomi</taxon>
        <taxon>Actinopterygii</taxon>
        <taxon>Neopterygii</taxon>
        <taxon>Teleostei</taxon>
        <taxon>Osteoglossocephala</taxon>
        <taxon>Osteoglossomorpha</taxon>
        <taxon>Osteoglossiformes</taxon>
        <taxon>Osteoglossidae</taxon>
        <taxon>Scleropages</taxon>
    </lineage>
</organism>
<reference evidence="12" key="2">
    <citation type="submission" date="2025-08" db="UniProtKB">
        <authorList>
            <consortium name="Ensembl"/>
        </authorList>
    </citation>
    <scope>IDENTIFICATION</scope>
</reference>
<evidence type="ECO:0000313" key="13">
    <source>
        <dbReference type="Proteomes" id="UP000694397"/>
    </source>
</evidence>
<dbReference type="Pfam" id="PF18016">
    <property type="entry name" value="SAM_3"/>
    <property type="match status" value="1"/>
</dbReference>
<dbReference type="InterPro" id="IPR040167">
    <property type="entry name" value="TF_CP2-like"/>
</dbReference>
<evidence type="ECO:0000256" key="4">
    <source>
        <dbReference type="ARBA" id="ARBA00023015"/>
    </source>
</evidence>
<dbReference type="InterPro" id="IPR007604">
    <property type="entry name" value="CP2"/>
</dbReference>
<keyword evidence="13" id="KW-1185">Reference proteome</keyword>
<reference evidence="12 13" key="1">
    <citation type="submission" date="2019-04" db="EMBL/GenBank/DDBJ databases">
        <authorList>
            <consortium name="Wellcome Sanger Institute Data Sharing"/>
        </authorList>
    </citation>
    <scope>NUCLEOTIDE SEQUENCE [LARGE SCALE GENOMIC DNA]</scope>
</reference>
<keyword evidence="6" id="KW-0804">Transcription</keyword>
<dbReference type="PANTHER" id="PTHR11037">
    <property type="entry name" value="TRANSCRIPTION FACTOR CP2"/>
    <property type="match status" value="1"/>
</dbReference>
<dbReference type="OrthoDB" id="9996779at2759"/>
<keyword evidence="5 9" id="KW-0238">DNA-binding</keyword>
<feature type="region of interest" description="Disordered" evidence="10">
    <location>
        <begin position="333"/>
        <end position="363"/>
    </location>
</feature>
<feature type="compositionally biased region" description="Basic and acidic residues" evidence="10">
    <location>
        <begin position="239"/>
        <end position="263"/>
    </location>
</feature>
<evidence type="ECO:0000256" key="1">
    <source>
        <dbReference type="ARBA" id="ARBA00004123"/>
    </source>
</evidence>
<gene>
    <name evidence="12" type="primary">UBP1</name>
    <name evidence="12" type="synonym">ubp1</name>
</gene>
<feature type="domain" description="Grh/CP2 DB" evidence="11">
    <location>
        <begin position="61"/>
        <end position="297"/>
    </location>
</feature>
<dbReference type="PANTHER" id="PTHR11037:SF13">
    <property type="entry name" value="UPSTREAM-BINDING PROTEIN 1"/>
    <property type="match status" value="1"/>
</dbReference>
<dbReference type="CDD" id="cd09537">
    <property type="entry name" value="SAM_CP2-like"/>
    <property type="match status" value="1"/>
</dbReference>
<dbReference type="PROSITE" id="PS51968">
    <property type="entry name" value="GRH_CP2_DB"/>
    <property type="match status" value="1"/>
</dbReference>
<name>A0A8D0CK42_SCLFO</name>
<dbReference type="GO" id="GO:0005634">
    <property type="term" value="C:nucleus"/>
    <property type="evidence" value="ECO:0007669"/>
    <property type="project" value="UniProtKB-SubCell"/>
</dbReference>
<accession>A0A8D0CK42</accession>
<dbReference type="FunFam" id="1.10.150.50:FF:000036">
    <property type="entry name" value="upstream-binding protein 1 isoform X1"/>
    <property type="match status" value="1"/>
</dbReference>
<dbReference type="SUPFAM" id="SSF47769">
    <property type="entry name" value="SAM/Pointed domain"/>
    <property type="match status" value="1"/>
</dbReference>
<keyword evidence="4" id="KW-0805">Transcription regulation</keyword>